<dbReference type="EMBL" id="MU839835">
    <property type="protein sequence ID" value="KAK1754756.1"/>
    <property type="molecule type" value="Genomic_DNA"/>
</dbReference>
<dbReference type="SMART" id="SM00248">
    <property type="entry name" value="ANK"/>
    <property type="match status" value="6"/>
</dbReference>
<feature type="compositionally biased region" description="Basic and acidic residues" evidence="4">
    <location>
        <begin position="268"/>
        <end position="282"/>
    </location>
</feature>
<comment type="caution">
    <text evidence="5">The sequence shown here is derived from an EMBL/GenBank/DDBJ whole genome shotgun (WGS) entry which is preliminary data.</text>
</comment>
<proteinExistence type="predicted"/>
<dbReference type="SUPFAM" id="SSF48403">
    <property type="entry name" value="Ankyrin repeat"/>
    <property type="match status" value="1"/>
</dbReference>
<evidence type="ECO:0000313" key="6">
    <source>
        <dbReference type="Proteomes" id="UP001239445"/>
    </source>
</evidence>
<organism evidence="5 6">
    <name type="scientific">Echria macrotheca</name>
    <dbReference type="NCBI Taxonomy" id="438768"/>
    <lineage>
        <taxon>Eukaryota</taxon>
        <taxon>Fungi</taxon>
        <taxon>Dikarya</taxon>
        <taxon>Ascomycota</taxon>
        <taxon>Pezizomycotina</taxon>
        <taxon>Sordariomycetes</taxon>
        <taxon>Sordariomycetidae</taxon>
        <taxon>Sordariales</taxon>
        <taxon>Schizotheciaceae</taxon>
        <taxon>Echria</taxon>
    </lineage>
</organism>
<name>A0AAJ0BAN0_9PEZI</name>
<feature type="compositionally biased region" description="Low complexity" evidence="4">
    <location>
        <begin position="21"/>
        <end position="30"/>
    </location>
</feature>
<evidence type="ECO:0000256" key="2">
    <source>
        <dbReference type="ARBA" id="ARBA00023043"/>
    </source>
</evidence>
<evidence type="ECO:0000256" key="1">
    <source>
        <dbReference type="ARBA" id="ARBA00022737"/>
    </source>
</evidence>
<dbReference type="PROSITE" id="PS50297">
    <property type="entry name" value="ANK_REP_REGION"/>
    <property type="match status" value="3"/>
</dbReference>
<reference evidence="5" key="1">
    <citation type="submission" date="2023-06" db="EMBL/GenBank/DDBJ databases">
        <title>Genome-scale phylogeny and comparative genomics of the fungal order Sordariales.</title>
        <authorList>
            <consortium name="Lawrence Berkeley National Laboratory"/>
            <person name="Hensen N."/>
            <person name="Bonometti L."/>
            <person name="Westerberg I."/>
            <person name="Brannstrom I.O."/>
            <person name="Guillou S."/>
            <person name="Cros-Aarteil S."/>
            <person name="Calhoun S."/>
            <person name="Haridas S."/>
            <person name="Kuo A."/>
            <person name="Mondo S."/>
            <person name="Pangilinan J."/>
            <person name="Riley R."/>
            <person name="Labutti K."/>
            <person name="Andreopoulos B."/>
            <person name="Lipzen A."/>
            <person name="Chen C."/>
            <person name="Yanf M."/>
            <person name="Daum C."/>
            <person name="Ng V."/>
            <person name="Clum A."/>
            <person name="Steindorff A."/>
            <person name="Ohm R."/>
            <person name="Martin F."/>
            <person name="Silar P."/>
            <person name="Natvig D."/>
            <person name="Lalanne C."/>
            <person name="Gautier V."/>
            <person name="Ament-Velasquez S.L."/>
            <person name="Kruys A."/>
            <person name="Hutchinson M.I."/>
            <person name="Powell A.J."/>
            <person name="Barry K."/>
            <person name="Miller A.N."/>
            <person name="Grigoriev I.V."/>
            <person name="Debuchy R."/>
            <person name="Gladieux P."/>
            <person name="Thoren M.H."/>
            <person name="Johannesson H."/>
        </authorList>
    </citation>
    <scope>NUCLEOTIDE SEQUENCE</scope>
    <source>
        <strain evidence="5">PSN4</strain>
    </source>
</reference>
<feature type="repeat" description="ANK" evidence="3">
    <location>
        <begin position="443"/>
        <end position="475"/>
    </location>
</feature>
<sequence>MIEASTERIQSSIENISSPKTPTETTTTNLWTKPAKQTETVVKDPEKQRAHHVFHAFATLRKACPMACPCQCHTFRQVQSSGPLSKVIGSFFVAYSGIPVWDPRPCNHSRCRNARSDSVQLHYVFPSWLVRKAVSFSASWGGFTGPGASLHLHVARVIPDSHDVWATLDRDDVTRLQAMITLREVFPTDVDSQGVTLFHHALTDPNSEKTQEFLLGLSVDVHATNINGRSPWGIARRAYCGRLVRSEKGEYIARKVLELGGEEDDESTPIHEAVHTPRKEEPSLAEAIRANPRSINVQDGIGFAPLHWAAYRDDVEAARQLLAFGADMDARDRAGNTAFFYAVGMISVRVAALLIESGCEVNTVSKHGITPLMAALNNDVLPADLVAALLSHGANPNHRTTSGHLTLLYLNTTFENPEVVKSSERKLDLLIEAGVDLEQPNGDGKTTLLIAAQYDDAGYIRALLRRGASVEAVDDLGLGLLHYVAIYATERIMCELDGWCGSLDPDRRSKEGFTAEEYFQRRTKPPAKGEVSSAVPASEKVVAAWERLIRGVREAEVDDVFVDAVEDIV</sequence>
<feature type="region of interest" description="Disordered" evidence="4">
    <location>
        <begin position="263"/>
        <end position="282"/>
    </location>
</feature>
<dbReference type="Pfam" id="PF00023">
    <property type="entry name" value="Ank"/>
    <property type="match status" value="2"/>
</dbReference>
<dbReference type="InterPro" id="IPR002110">
    <property type="entry name" value="Ankyrin_rpt"/>
</dbReference>
<keyword evidence="6" id="KW-1185">Reference proteome</keyword>
<evidence type="ECO:0000313" key="5">
    <source>
        <dbReference type="EMBL" id="KAK1754756.1"/>
    </source>
</evidence>
<dbReference type="InterPro" id="IPR036770">
    <property type="entry name" value="Ankyrin_rpt-contain_sf"/>
</dbReference>
<dbReference type="PANTHER" id="PTHR24198:SF165">
    <property type="entry name" value="ANKYRIN REPEAT-CONTAINING PROTEIN-RELATED"/>
    <property type="match status" value="1"/>
</dbReference>
<protein>
    <submittedName>
        <fullName evidence="5">Ankyrin repeat-containing domain protein</fullName>
    </submittedName>
</protein>
<feature type="repeat" description="ANK" evidence="3">
    <location>
        <begin position="367"/>
        <end position="401"/>
    </location>
</feature>
<feature type="repeat" description="ANK" evidence="3">
    <location>
        <begin position="301"/>
        <end position="333"/>
    </location>
</feature>
<feature type="region of interest" description="Disordered" evidence="4">
    <location>
        <begin position="1"/>
        <end position="30"/>
    </location>
</feature>
<feature type="compositionally biased region" description="Polar residues" evidence="4">
    <location>
        <begin position="7"/>
        <end position="20"/>
    </location>
</feature>
<dbReference type="PROSITE" id="PS50088">
    <property type="entry name" value="ANK_REPEAT"/>
    <property type="match status" value="3"/>
</dbReference>
<accession>A0AAJ0BAN0</accession>
<dbReference type="Gene3D" id="1.25.40.20">
    <property type="entry name" value="Ankyrin repeat-containing domain"/>
    <property type="match status" value="1"/>
</dbReference>
<gene>
    <name evidence="5" type="ORF">QBC47DRAFT_225602</name>
</gene>
<keyword evidence="1" id="KW-0677">Repeat</keyword>
<dbReference type="AlphaFoldDB" id="A0AAJ0BAN0"/>
<evidence type="ECO:0000256" key="4">
    <source>
        <dbReference type="SAM" id="MobiDB-lite"/>
    </source>
</evidence>
<evidence type="ECO:0000256" key="3">
    <source>
        <dbReference type="PROSITE-ProRule" id="PRU00023"/>
    </source>
</evidence>
<dbReference type="PANTHER" id="PTHR24198">
    <property type="entry name" value="ANKYRIN REPEAT AND PROTEIN KINASE DOMAIN-CONTAINING PROTEIN"/>
    <property type="match status" value="1"/>
</dbReference>
<dbReference type="Pfam" id="PF12796">
    <property type="entry name" value="Ank_2"/>
    <property type="match status" value="1"/>
</dbReference>
<keyword evidence="2 3" id="KW-0040">ANK repeat</keyword>
<dbReference type="Proteomes" id="UP001239445">
    <property type="component" value="Unassembled WGS sequence"/>
</dbReference>